<dbReference type="PANTHER" id="PTHR43827">
    <property type="entry name" value="2,5-DIKETO-D-GLUCONIC ACID REDUCTASE"/>
    <property type="match status" value="1"/>
</dbReference>
<dbReference type="PANTHER" id="PTHR43827:SF8">
    <property type="entry name" value="ALDO_KETO REDUCTASE FAMILY PROTEIN"/>
    <property type="match status" value="1"/>
</dbReference>
<feature type="compositionally biased region" description="Low complexity" evidence="1">
    <location>
        <begin position="58"/>
        <end position="89"/>
    </location>
</feature>
<feature type="region of interest" description="Disordered" evidence="1">
    <location>
        <begin position="57"/>
        <end position="90"/>
    </location>
</feature>
<name>A0A086J8W0_TOXGO</name>
<dbReference type="InterPro" id="IPR023210">
    <property type="entry name" value="NADP_OxRdtase_dom"/>
</dbReference>
<dbReference type="CDD" id="cd19071">
    <property type="entry name" value="AKR_AKR1-5-like"/>
    <property type="match status" value="1"/>
</dbReference>
<dbReference type="InterPro" id="IPR020471">
    <property type="entry name" value="AKR"/>
</dbReference>
<keyword evidence="2" id="KW-0812">Transmembrane</keyword>
<accession>A0A086J8W0</accession>
<dbReference type="Gene3D" id="3.20.20.100">
    <property type="entry name" value="NADP-dependent oxidoreductase domain"/>
    <property type="match status" value="1"/>
</dbReference>
<dbReference type="PRINTS" id="PR00069">
    <property type="entry name" value="ALDKETRDTASE"/>
</dbReference>
<sequence length="522" mass="57144">MTHTLRQVAARRQQPAVSLSWRRFSPAFEFLFLHTTTSFLLDEQRSTPPLRTLRLDFSPSSSSSSSSSSSCSSSSSSSSCSSSSSSPPSSAVPHRASSVRFSSCLGPLSLSFACLCLSLLPLALGAEETRAPLHQSALEAVASAPSFKFLVCLSLSAFLAAGVVVSLGRAINPVEMSRLPPLSRAVFLPAYARPSPGALELSGVRTPPGSPPSALGRRRTSLEAQRLPRREDSGDDAPERETASREGVELPRLLYGTAWKKDNTAQLVRQALLAGFTGVDTACQPKHYDEAGVGRGIQEFLREKNLPRSSLFIQTKFTPLDGQDRSKPLPYDPHAPVHEQVKQSLRTSLANLQVDFLDSVLLHSPLGSLERTLEAWRALEAAVDEGTVRLIGISNCYDVEMLRRLHAAARHKPRVLQNRFYAETGYDKALQNFCLEQGVVYEAFWTLTANPHMLRSAAVLSAARVFHCTPAQVWFRYLLEKGLVVLTGTTSAQHMREDLDVLDVDFSQAAFDEIDAEVEKFT</sequence>
<evidence type="ECO:0000313" key="4">
    <source>
        <dbReference type="EMBL" id="KFG28578.1"/>
    </source>
</evidence>
<feature type="region of interest" description="Disordered" evidence="1">
    <location>
        <begin position="199"/>
        <end position="245"/>
    </location>
</feature>
<feature type="transmembrane region" description="Helical" evidence="2">
    <location>
        <begin position="146"/>
        <end position="168"/>
    </location>
</feature>
<dbReference type="OrthoDB" id="416253at2759"/>
<dbReference type="VEuPathDB" id="ToxoDB:TGP89_281620"/>
<proteinExistence type="predicted"/>
<evidence type="ECO:0000256" key="2">
    <source>
        <dbReference type="SAM" id="Phobius"/>
    </source>
</evidence>
<dbReference type="Pfam" id="PF00248">
    <property type="entry name" value="Aldo_ket_red"/>
    <property type="match status" value="1"/>
</dbReference>
<dbReference type="EMBL" id="AEYI02002338">
    <property type="protein sequence ID" value="KFG28578.1"/>
    <property type="molecule type" value="Genomic_DNA"/>
</dbReference>
<gene>
    <name evidence="4" type="ORF">TGP89_281620</name>
</gene>
<dbReference type="SUPFAM" id="SSF51430">
    <property type="entry name" value="NAD(P)-linked oxidoreductase"/>
    <property type="match status" value="1"/>
</dbReference>
<organism evidence="4 5">
    <name type="scientific">Toxoplasma gondii p89</name>
    <dbReference type="NCBI Taxonomy" id="943119"/>
    <lineage>
        <taxon>Eukaryota</taxon>
        <taxon>Sar</taxon>
        <taxon>Alveolata</taxon>
        <taxon>Apicomplexa</taxon>
        <taxon>Conoidasida</taxon>
        <taxon>Coccidia</taxon>
        <taxon>Eucoccidiorida</taxon>
        <taxon>Eimeriorina</taxon>
        <taxon>Sarcocystidae</taxon>
        <taxon>Toxoplasma</taxon>
    </lineage>
</organism>
<keyword evidence="2" id="KW-0472">Membrane</keyword>
<feature type="compositionally biased region" description="Basic and acidic residues" evidence="1">
    <location>
        <begin position="226"/>
        <end position="245"/>
    </location>
</feature>
<dbReference type="EC" id="1.1.1.21" evidence="4"/>
<feature type="domain" description="NADP-dependent oxidoreductase" evidence="3">
    <location>
        <begin position="259"/>
        <end position="516"/>
    </location>
</feature>
<dbReference type="Proteomes" id="UP000028828">
    <property type="component" value="Unassembled WGS sequence"/>
</dbReference>
<keyword evidence="4" id="KW-0560">Oxidoreductase</keyword>
<evidence type="ECO:0000313" key="5">
    <source>
        <dbReference type="Proteomes" id="UP000028828"/>
    </source>
</evidence>
<comment type="caution">
    <text evidence="4">The sequence shown here is derived from an EMBL/GenBank/DDBJ whole genome shotgun (WGS) entry which is preliminary data.</text>
</comment>
<dbReference type="AlphaFoldDB" id="A0A086J8W0"/>
<protein>
    <submittedName>
        <fullName evidence="4">Aldo/keto reductase family oxidoreductase</fullName>
        <ecNumber evidence="4">1.1.1.21</ecNumber>
    </submittedName>
</protein>
<evidence type="ECO:0000259" key="3">
    <source>
        <dbReference type="Pfam" id="PF00248"/>
    </source>
</evidence>
<reference evidence="4 5" key="1">
    <citation type="submission" date="2014-03" db="EMBL/GenBank/DDBJ databases">
        <authorList>
            <person name="Sibley D."/>
            <person name="Venepally P."/>
            <person name="Karamycheva S."/>
            <person name="Hadjithomas M."/>
            <person name="Khan A."/>
            <person name="Brunk B."/>
            <person name="Roos D."/>
            <person name="Caler E."/>
            <person name="Lorenzi H."/>
        </authorList>
    </citation>
    <scope>NUCLEOTIDE SEQUENCE [LARGE SCALE GENOMIC DNA]</scope>
    <source>
        <strain evidence="5">p89</strain>
    </source>
</reference>
<dbReference type="InterPro" id="IPR036812">
    <property type="entry name" value="NAD(P)_OxRdtase_dom_sf"/>
</dbReference>
<dbReference type="GO" id="GO:0016491">
    <property type="term" value="F:oxidoreductase activity"/>
    <property type="evidence" value="ECO:0007669"/>
    <property type="project" value="UniProtKB-KW"/>
</dbReference>
<keyword evidence="2" id="KW-1133">Transmembrane helix</keyword>
<evidence type="ECO:0000256" key="1">
    <source>
        <dbReference type="SAM" id="MobiDB-lite"/>
    </source>
</evidence>